<feature type="transmembrane region" description="Helical" evidence="6">
    <location>
        <begin position="7"/>
        <end position="27"/>
    </location>
</feature>
<dbReference type="PRINTS" id="PR00447">
    <property type="entry name" value="NATRESASSCMP"/>
</dbReference>
<feature type="transmembrane region" description="Helical" evidence="6">
    <location>
        <begin position="107"/>
        <end position="131"/>
    </location>
</feature>
<evidence type="ECO:0000313" key="7">
    <source>
        <dbReference type="EMBL" id="KAL2527968.1"/>
    </source>
</evidence>
<comment type="caution">
    <text evidence="7">The sequence shown here is derived from an EMBL/GenBank/DDBJ whole genome shotgun (WGS) entry which is preliminary data.</text>
</comment>
<sequence length="156" mass="17354">MKLWLRNLVTRCIAIAPSLIACIIGGPSAAAKLIIIASMILSFELPFALVPLLKFTSSEAKMGVQKNSIMVSLVLWFLGACSIGINLYFLGSTFLGWITRDHMSKAAAIITCIVISPFIILYILILLYLIFKPEIPNTDSPDEFHESEFEREMEDI</sequence>
<protein>
    <submittedName>
        <fullName evidence="7">Metal transporter Nramp6</fullName>
    </submittedName>
</protein>
<evidence type="ECO:0000256" key="5">
    <source>
        <dbReference type="ARBA" id="ARBA00023136"/>
    </source>
</evidence>
<evidence type="ECO:0000256" key="6">
    <source>
        <dbReference type="SAM" id="Phobius"/>
    </source>
</evidence>
<dbReference type="InterPro" id="IPR001046">
    <property type="entry name" value="NRAMP_fam"/>
</dbReference>
<dbReference type="Proteomes" id="UP001604277">
    <property type="component" value="Unassembled WGS sequence"/>
</dbReference>
<keyword evidence="8" id="KW-1185">Reference proteome</keyword>
<proteinExistence type="inferred from homology"/>
<evidence type="ECO:0000256" key="3">
    <source>
        <dbReference type="ARBA" id="ARBA00022692"/>
    </source>
</evidence>
<keyword evidence="5 6" id="KW-0472">Membrane</keyword>
<organism evidence="7 8">
    <name type="scientific">Forsythia ovata</name>
    <dbReference type="NCBI Taxonomy" id="205694"/>
    <lineage>
        <taxon>Eukaryota</taxon>
        <taxon>Viridiplantae</taxon>
        <taxon>Streptophyta</taxon>
        <taxon>Embryophyta</taxon>
        <taxon>Tracheophyta</taxon>
        <taxon>Spermatophyta</taxon>
        <taxon>Magnoliopsida</taxon>
        <taxon>eudicotyledons</taxon>
        <taxon>Gunneridae</taxon>
        <taxon>Pentapetalae</taxon>
        <taxon>asterids</taxon>
        <taxon>lamiids</taxon>
        <taxon>Lamiales</taxon>
        <taxon>Oleaceae</taxon>
        <taxon>Forsythieae</taxon>
        <taxon>Forsythia</taxon>
    </lineage>
</organism>
<dbReference type="Pfam" id="PF01566">
    <property type="entry name" value="Nramp"/>
    <property type="match status" value="1"/>
</dbReference>
<keyword evidence="4 6" id="KW-1133">Transmembrane helix</keyword>
<accession>A0ABD1USD2</accession>
<dbReference type="PROSITE" id="PS51257">
    <property type="entry name" value="PROKAR_LIPOPROTEIN"/>
    <property type="match status" value="1"/>
</dbReference>
<feature type="transmembrane region" description="Helical" evidence="6">
    <location>
        <begin position="33"/>
        <end position="53"/>
    </location>
</feature>
<dbReference type="GO" id="GO:0016020">
    <property type="term" value="C:membrane"/>
    <property type="evidence" value="ECO:0007669"/>
    <property type="project" value="UniProtKB-SubCell"/>
</dbReference>
<name>A0ABD1USD2_9LAMI</name>
<dbReference type="AlphaFoldDB" id="A0ABD1USD2"/>
<feature type="transmembrane region" description="Helical" evidence="6">
    <location>
        <begin position="73"/>
        <end position="95"/>
    </location>
</feature>
<comment type="subcellular location">
    <subcellularLocation>
        <location evidence="1">Membrane</location>
        <topology evidence="1">Multi-pass membrane protein</topology>
    </subcellularLocation>
</comment>
<dbReference type="EMBL" id="JBFOLJ010000006">
    <property type="protein sequence ID" value="KAL2527968.1"/>
    <property type="molecule type" value="Genomic_DNA"/>
</dbReference>
<gene>
    <name evidence="7" type="ORF">Fot_20569</name>
</gene>
<keyword evidence="3 6" id="KW-0812">Transmembrane</keyword>
<evidence type="ECO:0000256" key="4">
    <source>
        <dbReference type="ARBA" id="ARBA00022989"/>
    </source>
</evidence>
<reference evidence="8" key="1">
    <citation type="submission" date="2024-07" db="EMBL/GenBank/DDBJ databases">
        <title>Two chromosome-level genome assemblies of Korean endemic species Abeliophyllum distichum and Forsythia ovata (Oleaceae).</title>
        <authorList>
            <person name="Jang H."/>
        </authorList>
    </citation>
    <scope>NUCLEOTIDE SEQUENCE [LARGE SCALE GENOMIC DNA]</scope>
</reference>
<comment type="similarity">
    <text evidence="2">Belongs to the NRAMP (TC 2.A.55) family.</text>
</comment>
<evidence type="ECO:0000313" key="8">
    <source>
        <dbReference type="Proteomes" id="UP001604277"/>
    </source>
</evidence>
<evidence type="ECO:0000256" key="2">
    <source>
        <dbReference type="ARBA" id="ARBA00009965"/>
    </source>
</evidence>
<evidence type="ECO:0000256" key="1">
    <source>
        <dbReference type="ARBA" id="ARBA00004141"/>
    </source>
</evidence>
<dbReference type="PANTHER" id="PTHR11706:SF99">
    <property type="entry name" value="METAL TRANSPORTER NRAMP5-LIKE"/>
    <property type="match status" value="1"/>
</dbReference>
<dbReference type="PANTHER" id="PTHR11706">
    <property type="entry name" value="SOLUTE CARRIER PROTEIN FAMILY 11 MEMBER"/>
    <property type="match status" value="1"/>
</dbReference>